<dbReference type="InParanoid" id="A0A2T2ZTF4"/>
<reference evidence="2 3" key="1">
    <citation type="journal article" date="2018" name="Mycol. Prog.">
        <title>Coniella lustricola, a new species from submerged detritus.</title>
        <authorList>
            <person name="Raudabaugh D.B."/>
            <person name="Iturriaga T."/>
            <person name="Carver A."/>
            <person name="Mondo S."/>
            <person name="Pangilinan J."/>
            <person name="Lipzen A."/>
            <person name="He G."/>
            <person name="Amirebrahimi M."/>
            <person name="Grigoriev I.V."/>
            <person name="Miller A.N."/>
        </authorList>
    </citation>
    <scope>NUCLEOTIDE SEQUENCE [LARGE SCALE GENOMIC DNA]</scope>
    <source>
        <strain evidence="2 3">B22-T-1</strain>
    </source>
</reference>
<dbReference type="InterPro" id="IPR010920">
    <property type="entry name" value="LSM_dom_sf"/>
</dbReference>
<proteinExistence type="predicted"/>
<feature type="domain" description="Sm" evidence="1">
    <location>
        <begin position="23"/>
        <end position="111"/>
    </location>
</feature>
<dbReference type="STRING" id="2025994.A0A2T2ZTF4"/>
<dbReference type="PANTHER" id="PTHR10701">
    <property type="entry name" value="SMALL NUCLEAR RIBONUCLEOPROTEIN-ASSOCIATED PROTEIN B AND N"/>
    <property type="match status" value="1"/>
</dbReference>
<dbReference type="OrthoDB" id="368909at2759"/>
<keyword evidence="3" id="KW-1185">Reference proteome</keyword>
<dbReference type="CDD" id="cd06168">
    <property type="entry name" value="LSMD1"/>
    <property type="match status" value="1"/>
</dbReference>
<organism evidence="2 3">
    <name type="scientific">Coniella lustricola</name>
    <dbReference type="NCBI Taxonomy" id="2025994"/>
    <lineage>
        <taxon>Eukaryota</taxon>
        <taxon>Fungi</taxon>
        <taxon>Dikarya</taxon>
        <taxon>Ascomycota</taxon>
        <taxon>Pezizomycotina</taxon>
        <taxon>Sordariomycetes</taxon>
        <taxon>Sordariomycetidae</taxon>
        <taxon>Diaporthales</taxon>
        <taxon>Schizoparmaceae</taxon>
        <taxon>Coniella</taxon>
    </lineage>
</organism>
<evidence type="ECO:0000259" key="1">
    <source>
        <dbReference type="SMART" id="SM00651"/>
    </source>
</evidence>
<dbReference type="InterPro" id="IPR001163">
    <property type="entry name" value="Sm_dom_euk/arc"/>
</dbReference>
<evidence type="ECO:0000313" key="3">
    <source>
        <dbReference type="Proteomes" id="UP000241462"/>
    </source>
</evidence>
<dbReference type="SUPFAM" id="SSF50182">
    <property type="entry name" value="Sm-like ribonucleoproteins"/>
    <property type="match status" value="1"/>
</dbReference>
<sequence>MPAGTSRSDPPAQASIEKAEAQSFLSSLLNKKLRLHTTDGRMFWGEFKCTDPDRNIVLAYTYEYRQPSAEQLAAAAEKSIQAGDKTVKLDMTHRYLGLVVVPGEHIVKIEKEDFASQMKRT</sequence>
<dbReference type="Gene3D" id="2.30.30.100">
    <property type="match status" value="1"/>
</dbReference>
<dbReference type="PANTHER" id="PTHR10701:SF5">
    <property type="entry name" value="N-ALPHA-ACETYLTRANSFERASE 38, NATC AUXILIARY SUBUNIT"/>
    <property type="match status" value="1"/>
</dbReference>
<dbReference type="GO" id="GO:0031417">
    <property type="term" value="C:NatC complex"/>
    <property type="evidence" value="ECO:0007669"/>
    <property type="project" value="InterPro"/>
</dbReference>
<protein>
    <recommendedName>
        <fullName evidence="1">Sm domain-containing protein</fullName>
    </recommendedName>
</protein>
<gene>
    <name evidence="2" type="ORF">BD289DRAFT_378898</name>
</gene>
<dbReference type="EMBL" id="KZ678726">
    <property type="protein sequence ID" value="PSR76107.1"/>
    <property type="molecule type" value="Genomic_DNA"/>
</dbReference>
<name>A0A2T2ZTF4_9PEZI</name>
<dbReference type="Proteomes" id="UP000241462">
    <property type="component" value="Unassembled WGS sequence"/>
</dbReference>
<dbReference type="SMART" id="SM00651">
    <property type="entry name" value="Sm"/>
    <property type="match status" value="1"/>
</dbReference>
<dbReference type="InterPro" id="IPR050914">
    <property type="entry name" value="snRNP_SmB/NAA38-like"/>
</dbReference>
<evidence type="ECO:0000313" key="2">
    <source>
        <dbReference type="EMBL" id="PSR76107.1"/>
    </source>
</evidence>
<dbReference type="InterPro" id="IPR034110">
    <property type="entry name" value="LSMD1_Sm"/>
</dbReference>
<accession>A0A2T2ZTF4</accession>
<dbReference type="Pfam" id="PF01423">
    <property type="entry name" value="LSM"/>
    <property type="match status" value="1"/>
</dbReference>
<dbReference type="AlphaFoldDB" id="A0A2T2ZTF4"/>